<dbReference type="Proteomes" id="UP000237684">
    <property type="component" value="Unassembled WGS sequence"/>
</dbReference>
<dbReference type="InterPro" id="IPR035451">
    <property type="entry name" value="Ada-like_dom_sf"/>
</dbReference>
<reference evidence="3 4" key="1">
    <citation type="journal article" date="2018" name="Syst. Appl. Microbiol.">
        <title>Abditibacterium utsteinense sp. nov., the first cultivated member of candidate phylum FBP, isolated from ice-free Antarctic soil samples.</title>
        <authorList>
            <person name="Tahon G."/>
            <person name="Tytgat B."/>
            <person name="Lebbe L."/>
            <person name="Carlier A."/>
            <person name="Willems A."/>
        </authorList>
    </citation>
    <scope>NUCLEOTIDE SEQUENCE [LARGE SCALE GENOMIC DNA]</scope>
    <source>
        <strain evidence="3 4">LMG 29911</strain>
    </source>
</reference>
<dbReference type="InParanoid" id="A0A2S8SWD6"/>
<proteinExistence type="predicted"/>
<name>A0A2S8SWD6_9BACT</name>
<dbReference type="RefSeq" id="WP_105482393.1">
    <property type="nucleotide sequence ID" value="NZ_NIGF01000002.1"/>
</dbReference>
<protein>
    <submittedName>
        <fullName evidence="3">Uncharacterized protein</fullName>
    </submittedName>
</protein>
<feature type="region of interest" description="Disordered" evidence="1">
    <location>
        <begin position="55"/>
        <end position="95"/>
    </location>
</feature>
<dbReference type="SUPFAM" id="SSF57884">
    <property type="entry name" value="Ada DNA repair protein, N-terminal domain (N-Ada 10)"/>
    <property type="match status" value="1"/>
</dbReference>
<dbReference type="EMBL" id="NIGF01000002">
    <property type="protein sequence ID" value="PQV65084.1"/>
    <property type="molecule type" value="Genomic_DNA"/>
</dbReference>
<organism evidence="3 4">
    <name type="scientific">Abditibacterium utsteinense</name>
    <dbReference type="NCBI Taxonomy" id="1960156"/>
    <lineage>
        <taxon>Bacteria</taxon>
        <taxon>Pseudomonadati</taxon>
        <taxon>Abditibacteriota</taxon>
        <taxon>Abditibacteriia</taxon>
        <taxon>Abditibacteriales</taxon>
        <taxon>Abditibacteriaceae</taxon>
        <taxon>Abditibacterium</taxon>
    </lineage>
</organism>
<evidence type="ECO:0000256" key="2">
    <source>
        <dbReference type="SAM" id="SignalP"/>
    </source>
</evidence>
<sequence length="382" mass="40759">MRIQNLALVAPLLATFCSSSLFGSSAHAQETLGGLGAASGMGATLGAASAGSAGRMRNSAQSMGDGAMGPNGELGDPQFPGALGGGARETTTTQTTVTRTVTPLAGRSGSGNVILGQLLARPFRAIPEQKRRSARGQSAYARRVARLSPKGRKRLVLGKYRIPPRGYLASYLPQDRYKFAKAWKYVSSETDRFYYRPQDMARRGFNANRVIGFRTWQDAMLAGYRPDPVSKPEPGNQLTYLASLTRDKPLVEYVEYIYAGQVSPASVSATIDYVRRVKGVIDRNPQARKYQRQTVNSILTASLTGDASLIPTQLGARRVQRTTTLSQSGMMGRPGMSGNPAMMNPSGMSSPPGMMTPGMTGNPMGNPGFPPGIPSGPSAFPR</sequence>
<evidence type="ECO:0000313" key="4">
    <source>
        <dbReference type="Proteomes" id="UP000237684"/>
    </source>
</evidence>
<feature type="signal peptide" evidence="2">
    <location>
        <begin position="1"/>
        <end position="28"/>
    </location>
</feature>
<gene>
    <name evidence="3" type="ORF">B1R32_10291</name>
</gene>
<feature type="region of interest" description="Disordered" evidence="1">
    <location>
        <begin position="362"/>
        <end position="382"/>
    </location>
</feature>
<accession>A0A2S8SWD6</accession>
<keyword evidence="4" id="KW-1185">Reference proteome</keyword>
<dbReference type="AlphaFoldDB" id="A0A2S8SWD6"/>
<evidence type="ECO:0000313" key="3">
    <source>
        <dbReference type="EMBL" id="PQV65084.1"/>
    </source>
</evidence>
<keyword evidence="2" id="KW-0732">Signal</keyword>
<evidence type="ECO:0000256" key="1">
    <source>
        <dbReference type="SAM" id="MobiDB-lite"/>
    </source>
</evidence>
<comment type="caution">
    <text evidence="3">The sequence shown here is derived from an EMBL/GenBank/DDBJ whole genome shotgun (WGS) entry which is preliminary data.</text>
</comment>
<feature type="chain" id="PRO_5015711217" evidence="2">
    <location>
        <begin position="29"/>
        <end position="382"/>
    </location>
</feature>